<sequence>MWSFFSIQETESDKKSLLCNILQLSFSNPGNKFVCACDDETFEYIKSIDIDNMEIEHFKIDNDWSIKKYAHNFIEVVKHMIEHEEHPIFISRDLYLTKEVPINEKHIEQGLAFIKKSTDAPEVKKELQYSMDLIYIKNRRFIETVEKCYKEKTNLFDIEEVEPDSDKDTHDVETNNNELQEQCKEEVKADIKEKEEEEESNKIIDGKQVVDTKEKDAEIKAYQTAWSNIPLLFADMDDGQLEVTEYISGEGHLATENFFAYDKSWKIKEMTWKDGFKHNGNEIWGMNIRLDELNQQIKHLNNQLVNMLLQNEPRFMPLLNMRWSGNGIQVQVPRKEGIAHWSREDDNGFYNFIENIAKKGSLLDDKPQECIADYFLFNNHILFDKPDVKYITNNMRKSFGIMYFDYSKELLDAFESFDSKIKFGGYYCSYPKVLDSFEDSADVERLGTKALKDTDYTNEEEFKLYLDDLATFKYVSVDKDTPRSRIAECLKLGVVPRLQDDSPLLDLEDIAKNDEEHWEILSNKCREYYSEHLTGEKMAKKLMSFVFSK</sequence>
<keyword evidence="1" id="KW-0175">Coiled coil</keyword>
<feature type="coiled-coil region" evidence="1">
    <location>
        <begin position="283"/>
        <end position="310"/>
    </location>
</feature>
<proteinExistence type="predicted"/>
<accession>A0A6C0CQT0</accession>
<evidence type="ECO:0000256" key="1">
    <source>
        <dbReference type="SAM" id="Coils"/>
    </source>
</evidence>
<reference evidence="2" key="1">
    <citation type="journal article" date="2020" name="Nature">
        <title>Giant virus diversity and host interactions through global metagenomics.</title>
        <authorList>
            <person name="Schulz F."/>
            <person name="Roux S."/>
            <person name="Paez-Espino D."/>
            <person name="Jungbluth S."/>
            <person name="Walsh D.A."/>
            <person name="Denef V.J."/>
            <person name="McMahon K.D."/>
            <person name="Konstantinidis K.T."/>
            <person name="Eloe-Fadrosh E.A."/>
            <person name="Kyrpides N.C."/>
            <person name="Woyke T."/>
        </authorList>
    </citation>
    <scope>NUCLEOTIDE SEQUENCE</scope>
    <source>
        <strain evidence="2">GVMAG-M-3300021425-30</strain>
    </source>
</reference>
<dbReference type="AlphaFoldDB" id="A0A6C0CQT0"/>
<dbReference type="EMBL" id="MN739470">
    <property type="protein sequence ID" value="QHT06577.1"/>
    <property type="molecule type" value="Genomic_DNA"/>
</dbReference>
<name>A0A6C0CQT0_9ZZZZ</name>
<evidence type="ECO:0000313" key="2">
    <source>
        <dbReference type="EMBL" id="QHT06577.1"/>
    </source>
</evidence>
<organism evidence="2">
    <name type="scientific">viral metagenome</name>
    <dbReference type="NCBI Taxonomy" id="1070528"/>
    <lineage>
        <taxon>unclassified sequences</taxon>
        <taxon>metagenomes</taxon>
        <taxon>organismal metagenomes</taxon>
    </lineage>
</organism>
<protein>
    <submittedName>
        <fullName evidence="2">Uncharacterized protein</fullName>
    </submittedName>
</protein>